<keyword evidence="2" id="KW-0378">Hydrolase</keyword>
<name>A0A5C6YRY0_9FLAO</name>
<dbReference type="OrthoDB" id="1413766at2"/>
<evidence type="ECO:0000313" key="2">
    <source>
        <dbReference type="EMBL" id="TXD69652.1"/>
    </source>
</evidence>
<sequence length="424" mass="48137">MKTIILKRLSVAVLLCFLIVLAPTVTAQALKNHVEFKGKITDGNTQDPLEAVSINLKYTNINTISNVDGNFVLKVPESATDGTLVLTLLGYQPKEVAIKTLSNKQNMITLNPKITQLSEVNIATYINAEALVKKVFEKKAQNNLNDPAVMTAFYRETIKRRNRNVSLTEAVVNLYRQPYMSNSKDVIELHKARKSTDYRRLDTVAFKLQGGPFAALYLDVMKYPEYLFTNETIANYNYNFEPPSTINSKPVLVVLFIQKETYGDAYYKGKLFIDADTLALTSASYSLVIVDKKEASKLFVKKKPNDINVYPLETFYHVDYREKDGKWYYGYSNMQLTFKVDQRGKLFNTTYTLATEMAVTDWENNTSGTKGQIEKRLKPTVVMSDAVSGFSDPDFWGPYNVIEPEESIESAINKIQRKLDRNKG</sequence>
<keyword evidence="2" id="KW-0121">Carboxypeptidase</keyword>
<dbReference type="SUPFAM" id="SSF49464">
    <property type="entry name" value="Carboxypeptidase regulatory domain-like"/>
    <property type="match status" value="1"/>
</dbReference>
<gene>
    <name evidence="2" type="ORF">ESV24_07405</name>
</gene>
<feature type="signal peptide" evidence="1">
    <location>
        <begin position="1"/>
        <end position="27"/>
    </location>
</feature>
<dbReference type="AlphaFoldDB" id="A0A5C6YRY0"/>
<organism evidence="2 3">
    <name type="scientific">Aequorivita lipolytica</name>
    <dbReference type="NCBI Taxonomy" id="153267"/>
    <lineage>
        <taxon>Bacteria</taxon>
        <taxon>Pseudomonadati</taxon>
        <taxon>Bacteroidota</taxon>
        <taxon>Flavobacteriia</taxon>
        <taxon>Flavobacteriales</taxon>
        <taxon>Flavobacteriaceae</taxon>
        <taxon>Aequorivita</taxon>
    </lineage>
</organism>
<keyword evidence="3" id="KW-1185">Reference proteome</keyword>
<protein>
    <submittedName>
        <fullName evidence="2">Carboxypeptidase-like regulatory domain-containing protein</fullName>
    </submittedName>
</protein>
<dbReference type="EMBL" id="VORU01000004">
    <property type="protein sequence ID" value="TXD69652.1"/>
    <property type="molecule type" value="Genomic_DNA"/>
</dbReference>
<evidence type="ECO:0000256" key="1">
    <source>
        <dbReference type="SAM" id="SignalP"/>
    </source>
</evidence>
<comment type="caution">
    <text evidence="2">The sequence shown here is derived from an EMBL/GenBank/DDBJ whole genome shotgun (WGS) entry which is preliminary data.</text>
</comment>
<reference evidence="2 3" key="1">
    <citation type="submission" date="2019-08" db="EMBL/GenBank/DDBJ databases">
        <title>Genome of Aequorivita lipolytica Y10-2 (type strain).</title>
        <authorList>
            <person name="Bowman J.P."/>
        </authorList>
    </citation>
    <scope>NUCLEOTIDE SEQUENCE [LARGE SCALE GENOMIC DNA]</scope>
    <source>
        <strain evidence="2 3">Y10-2</strain>
    </source>
</reference>
<dbReference type="Pfam" id="PF13715">
    <property type="entry name" value="CarbopepD_reg_2"/>
    <property type="match status" value="1"/>
</dbReference>
<dbReference type="GO" id="GO:0004180">
    <property type="term" value="F:carboxypeptidase activity"/>
    <property type="evidence" value="ECO:0007669"/>
    <property type="project" value="UniProtKB-KW"/>
</dbReference>
<dbReference type="RefSeq" id="WP_111815748.1">
    <property type="nucleotide sequence ID" value="NZ_CBCRZQ010000004.1"/>
</dbReference>
<proteinExistence type="predicted"/>
<evidence type="ECO:0000313" key="3">
    <source>
        <dbReference type="Proteomes" id="UP000321945"/>
    </source>
</evidence>
<keyword evidence="1" id="KW-0732">Signal</keyword>
<dbReference type="InterPro" id="IPR008969">
    <property type="entry name" value="CarboxyPept-like_regulatory"/>
</dbReference>
<accession>A0A5C6YRY0</accession>
<keyword evidence="2" id="KW-0645">Protease</keyword>
<dbReference type="Gene3D" id="2.60.40.1120">
    <property type="entry name" value="Carboxypeptidase-like, regulatory domain"/>
    <property type="match status" value="1"/>
</dbReference>
<dbReference type="Proteomes" id="UP000321945">
    <property type="component" value="Unassembled WGS sequence"/>
</dbReference>
<feature type="chain" id="PRO_5023125969" evidence="1">
    <location>
        <begin position="28"/>
        <end position="424"/>
    </location>
</feature>